<evidence type="ECO:0000313" key="1">
    <source>
        <dbReference type="EMBL" id="MQL85006.1"/>
    </source>
</evidence>
<dbReference type="EMBL" id="NMUH01000801">
    <property type="protein sequence ID" value="MQL85006.1"/>
    <property type="molecule type" value="Genomic_DNA"/>
</dbReference>
<keyword evidence="2" id="KW-1185">Reference proteome</keyword>
<dbReference type="Proteomes" id="UP000652761">
    <property type="component" value="Unassembled WGS sequence"/>
</dbReference>
<evidence type="ECO:0000313" key="2">
    <source>
        <dbReference type="Proteomes" id="UP000652761"/>
    </source>
</evidence>
<accession>A0A843URK2</accession>
<reference evidence="1" key="1">
    <citation type="submission" date="2017-07" db="EMBL/GenBank/DDBJ databases">
        <title>Taro Niue Genome Assembly and Annotation.</title>
        <authorList>
            <person name="Atibalentja N."/>
            <person name="Keating K."/>
            <person name="Fields C.J."/>
        </authorList>
    </citation>
    <scope>NUCLEOTIDE SEQUENCE</scope>
    <source>
        <strain evidence="1">Niue_2</strain>
        <tissue evidence="1">Leaf</tissue>
    </source>
</reference>
<organism evidence="1 2">
    <name type="scientific">Colocasia esculenta</name>
    <name type="common">Wild taro</name>
    <name type="synonym">Arum esculentum</name>
    <dbReference type="NCBI Taxonomy" id="4460"/>
    <lineage>
        <taxon>Eukaryota</taxon>
        <taxon>Viridiplantae</taxon>
        <taxon>Streptophyta</taxon>
        <taxon>Embryophyta</taxon>
        <taxon>Tracheophyta</taxon>
        <taxon>Spermatophyta</taxon>
        <taxon>Magnoliopsida</taxon>
        <taxon>Liliopsida</taxon>
        <taxon>Araceae</taxon>
        <taxon>Aroideae</taxon>
        <taxon>Colocasieae</taxon>
        <taxon>Colocasia</taxon>
    </lineage>
</organism>
<protein>
    <submittedName>
        <fullName evidence="1">Uncharacterized protein</fullName>
    </submittedName>
</protein>
<sequence length="87" mass="10064">MANSYCILRYLSSWIINPGSMISLFQRMWCLPQREYETLPASDSFGRIPLERLAIWQGISKSGGLIWPNFVEPKEEKKRVALLFGNL</sequence>
<gene>
    <name evidence="1" type="ORF">Taro_017515</name>
</gene>
<name>A0A843URK2_COLES</name>
<comment type="caution">
    <text evidence="1">The sequence shown here is derived from an EMBL/GenBank/DDBJ whole genome shotgun (WGS) entry which is preliminary data.</text>
</comment>
<proteinExistence type="predicted"/>
<dbReference type="AlphaFoldDB" id="A0A843URK2"/>